<evidence type="ECO:0000256" key="10">
    <source>
        <dbReference type="SAM" id="SignalP"/>
    </source>
</evidence>
<dbReference type="SUPFAM" id="SSF56300">
    <property type="entry name" value="Metallo-dependent phosphatases"/>
    <property type="match status" value="1"/>
</dbReference>
<protein>
    <recommendedName>
        <fullName evidence="15">Calcineurin-like phosphoesterase domain-containing protein</fullName>
    </recommendedName>
</protein>
<evidence type="ECO:0000256" key="2">
    <source>
        <dbReference type="ARBA" id="ARBA00004613"/>
    </source>
</evidence>
<evidence type="ECO:0000259" key="11">
    <source>
        <dbReference type="Pfam" id="PF00149"/>
    </source>
</evidence>
<evidence type="ECO:0000256" key="6">
    <source>
        <dbReference type="ARBA" id="ARBA00022729"/>
    </source>
</evidence>
<reference evidence="13" key="2">
    <citation type="submission" date="2021-01" db="EMBL/GenBank/DDBJ databases">
        <authorList>
            <person name="Schikora-Tamarit M.A."/>
        </authorList>
    </citation>
    <scope>NUCLEOTIDE SEQUENCE</scope>
    <source>
        <strain evidence="13">CBS6075</strain>
    </source>
</reference>
<evidence type="ECO:0000259" key="12">
    <source>
        <dbReference type="Pfam" id="PF19272"/>
    </source>
</evidence>
<dbReference type="InterPro" id="IPR004843">
    <property type="entry name" value="Calcineurin-like_PHP"/>
</dbReference>
<evidence type="ECO:0000256" key="5">
    <source>
        <dbReference type="ARBA" id="ARBA00022723"/>
    </source>
</evidence>
<comment type="caution">
    <text evidence="13">The sequence shown here is derived from an EMBL/GenBank/DDBJ whole genome shotgun (WGS) entry which is preliminary data.</text>
</comment>
<dbReference type="GO" id="GO:0005576">
    <property type="term" value="C:extracellular region"/>
    <property type="evidence" value="ECO:0007669"/>
    <property type="project" value="UniProtKB-SubCell"/>
</dbReference>
<evidence type="ECO:0000256" key="8">
    <source>
        <dbReference type="ARBA" id="ARBA00022833"/>
    </source>
</evidence>
<dbReference type="PANTHER" id="PTHR10340">
    <property type="entry name" value="SPHINGOMYELIN PHOSPHODIESTERASE"/>
    <property type="match status" value="1"/>
</dbReference>
<keyword evidence="8" id="KW-0862">Zinc</keyword>
<dbReference type="PANTHER" id="PTHR10340:SF27">
    <property type="entry name" value="ACL091CP"/>
    <property type="match status" value="1"/>
</dbReference>
<keyword evidence="14" id="KW-1185">Reference proteome</keyword>
<organism evidence="13 14">
    <name type="scientific">Ogataea philodendri</name>
    <dbReference type="NCBI Taxonomy" id="1378263"/>
    <lineage>
        <taxon>Eukaryota</taxon>
        <taxon>Fungi</taxon>
        <taxon>Dikarya</taxon>
        <taxon>Ascomycota</taxon>
        <taxon>Saccharomycotina</taxon>
        <taxon>Pichiomycetes</taxon>
        <taxon>Pichiales</taxon>
        <taxon>Pichiaceae</taxon>
        <taxon>Ogataea</taxon>
    </lineage>
</organism>
<feature type="signal peptide" evidence="10">
    <location>
        <begin position="1"/>
        <end position="15"/>
    </location>
</feature>
<dbReference type="InterPro" id="IPR045473">
    <property type="entry name" value="ASM_C"/>
</dbReference>
<dbReference type="InterPro" id="IPR041805">
    <property type="entry name" value="ASMase/PPN1_MPP"/>
</dbReference>
<dbReference type="RefSeq" id="XP_046058541.1">
    <property type="nucleotide sequence ID" value="XM_046208152.1"/>
</dbReference>
<feature type="chain" id="PRO_5040226441" description="Calcineurin-like phosphoesterase domain-containing protein" evidence="10">
    <location>
        <begin position="16"/>
        <end position="668"/>
    </location>
</feature>
<comment type="cofactor">
    <cofactor evidence="1">
        <name>Zn(2+)</name>
        <dbReference type="ChEBI" id="CHEBI:29105"/>
    </cofactor>
</comment>
<evidence type="ECO:0000256" key="9">
    <source>
        <dbReference type="ARBA" id="ARBA00023180"/>
    </source>
</evidence>
<dbReference type="GO" id="GO:0008081">
    <property type="term" value="F:phosphoric diester hydrolase activity"/>
    <property type="evidence" value="ECO:0007669"/>
    <property type="project" value="TreeGrafter"/>
</dbReference>
<accession>A0A9P8NXT2</accession>
<keyword evidence="9" id="KW-0325">Glycoprotein</keyword>
<dbReference type="CDD" id="cd00842">
    <property type="entry name" value="MPP_ASMase"/>
    <property type="match status" value="1"/>
</dbReference>
<reference evidence="13" key="1">
    <citation type="journal article" date="2021" name="Open Biol.">
        <title>Shared evolutionary footprints suggest mitochondrial oxidative damage underlies multiple complex I losses in fungi.</title>
        <authorList>
            <person name="Schikora-Tamarit M.A."/>
            <person name="Marcet-Houben M."/>
            <person name="Nosek J."/>
            <person name="Gabaldon T."/>
        </authorList>
    </citation>
    <scope>NUCLEOTIDE SEQUENCE</scope>
    <source>
        <strain evidence="13">CBS6075</strain>
    </source>
</reference>
<feature type="domain" description="Sphingomyelin phosphodiesterase C-terminal" evidence="12">
    <location>
        <begin position="532"/>
        <end position="662"/>
    </location>
</feature>
<dbReference type="OrthoDB" id="282973at2759"/>
<evidence type="ECO:0000313" key="14">
    <source>
        <dbReference type="Proteomes" id="UP000769157"/>
    </source>
</evidence>
<keyword evidence="7" id="KW-0378">Hydrolase</keyword>
<proteinExistence type="inferred from homology"/>
<evidence type="ECO:0000256" key="7">
    <source>
        <dbReference type="ARBA" id="ARBA00022801"/>
    </source>
</evidence>
<dbReference type="AlphaFoldDB" id="A0A9P8NXT2"/>
<name>A0A9P8NXT2_9ASCO</name>
<comment type="similarity">
    <text evidence="3">Belongs to the acid sphingomyelinase family.</text>
</comment>
<dbReference type="Pfam" id="PF00149">
    <property type="entry name" value="Metallophos"/>
    <property type="match status" value="1"/>
</dbReference>
<dbReference type="GeneID" id="70238788"/>
<evidence type="ECO:0000313" key="13">
    <source>
        <dbReference type="EMBL" id="KAH3661417.1"/>
    </source>
</evidence>
<keyword evidence="6 10" id="KW-0732">Signal</keyword>
<evidence type="ECO:0000256" key="4">
    <source>
        <dbReference type="ARBA" id="ARBA00022525"/>
    </source>
</evidence>
<dbReference type="Proteomes" id="UP000769157">
    <property type="component" value="Unassembled WGS sequence"/>
</dbReference>
<dbReference type="EMBL" id="JAEUBE010000487">
    <property type="protein sequence ID" value="KAH3661417.1"/>
    <property type="molecule type" value="Genomic_DNA"/>
</dbReference>
<evidence type="ECO:0008006" key="15">
    <source>
        <dbReference type="Google" id="ProtNLM"/>
    </source>
</evidence>
<dbReference type="Gene3D" id="3.60.21.10">
    <property type="match status" value="1"/>
</dbReference>
<keyword evidence="4" id="KW-0964">Secreted</keyword>
<gene>
    <name evidence="13" type="ORF">OGAPHI_006824</name>
</gene>
<comment type="subcellular location">
    <subcellularLocation>
        <location evidence="2">Secreted</location>
    </subcellularLocation>
</comment>
<sequence>MRFVSILCLLGAVQADYASQVVQEYTLSTAAVAPAQSSLSSSDQDLIKQSVADLKKISSNSTLSHCDKCKERLSYGKKLAQKRIDLVPNVFTQWCTDTGLYNSDDCGHHFGRNTVERNNMGSNFADMVSLMDPTTYDGEYYCYYMEDQCDFVEPPKIDASHLWNGTKPSKYNVAPEPGNETFYVLHVSDFHIENDYVVGGEGNCTGGMCCTPTSWNRDAIPKGYHFSDGELFENGPKDGWDFYNSTYDGTSYQKGSYIGYNESNWSPAFSYGHYKCDAPELLINSSLRAAMKYDKKLNLGVEFAIFTGDLVDHDENNHVTFDSALKAETTAFRDSKTMLGNIPMYSVLGNHDSFPYAQVAQSKYGFSNKFDWNNELMAEMWRDYGWIDYDTEQEVKSHYTGFSVTTKRGLKVIALNSNTWHMQNQYAFINMVSDYDSFGQFKFLVDELLESEKNGQRVWLMMHVPAGEDMLPTASNVLSQVIERFSPYTIAGIFNGHTHRDEFKVLYSNFNGSNTDAQTADNAIAHTWIAPSVTTYTELNPSFRFLEVDTKTHSIMNAYTYYLKLNETFTNNGTEPEWLLEYDARSAYDINWPKSSPLNATYWHEVAQQVKTSKTALQKYENYATRFSPYTYDCSSSDHCEQFYCYVSTFSIDQYVNCCKHYGISSGF</sequence>
<evidence type="ECO:0000256" key="1">
    <source>
        <dbReference type="ARBA" id="ARBA00001947"/>
    </source>
</evidence>
<dbReference type="InterPro" id="IPR029052">
    <property type="entry name" value="Metallo-depent_PP-like"/>
</dbReference>
<feature type="domain" description="Calcineurin-like phosphoesterase" evidence="11">
    <location>
        <begin position="296"/>
        <end position="500"/>
    </location>
</feature>
<keyword evidence="5" id="KW-0479">Metal-binding</keyword>
<dbReference type="GO" id="GO:0046872">
    <property type="term" value="F:metal ion binding"/>
    <property type="evidence" value="ECO:0007669"/>
    <property type="project" value="UniProtKB-KW"/>
</dbReference>
<dbReference type="Pfam" id="PF19272">
    <property type="entry name" value="ASMase_C"/>
    <property type="match status" value="1"/>
</dbReference>
<evidence type="ECO:0000256" key="3">
    <source>
        <dbReference type="ARBA" id="ARBA00008234"/>
    </source>
</evidence>